<dbReference type="Proteomes" id="UP001303473">
    <property type="component" value="Unassembled WGS sequence"/>
</dbReference>
<comment type="caution">
    <text evidence="1">The sequence shown here is derived from an EMBL/GenBank/DDBJ whole genome shotgun (WGS) entry which is preliminary data.</text>
</comment>
<evidence type="ECO:0000313" key="1">
    <source>
        <dbReference type="EMBL" id="KAK3938626.1"/>
    </source>
</evidence>
<dbReference type="EMBL" id="MU853825">
    <property type="protein sequence ID" value="KAK3938626.1"/>
    <property type="molecule type" value="Genomic_DNA"/>
</dbReference>
<sequence>MVRRPEFPSWSWLGWKPSPAKPRPDESGSESCFRVIAVHSDREDYVPIMRDDCSIAAILEFEGSGGSRHNWDKDTMDRLGEHTVAAAGKPPGFLILTGWAFEVTVERGAAGETMWKFDHGLGLVNGLPLPGAVEDAAGPEHPSGQKLWGFILGIEEVIEASGPRAAYARFYGGGVLILIVRELDDGAKYERVDCTLCSRMGPFFILGPAEAMIGERNLIRKEIKLG</sequence>
<organism evidence="1 2">
    <name type="scientific">Diplogelasinospora grovesii</name>
    <dbReference type="NCBI Taxonomy" id="303347"/>
    <lineage>
        <taxon>Eukaryota</taxon>
        <taxon>Fungi</taxon>
        <taxon>Dikarya</taxon>
        <taxon>Ascomycota</taxon>
        <taxon>Pezizomycotina</taxon>
        <taxon>Sordariomycetes</taxon>
        <taxon>Sordariomycetidae</taxon>
        <taxon>Sordariales</taxon>
        <taxon>Diplogelasinosporaceae</taxon>
        <taxon>Diplogelasinospora</taxon>
    </lineage>
</organism>
<gene>
    <name evidence="1" type="ORF">QBC46DRAFT_389708</name>
</gene>
<evidence type="ECO:0000313" key="2">
    <source>
        <dbReference type="Proteomes" id="UP001303473"/>
    </source>
</evidence>
<dbReference type="AlphaFoldDB" id="A0AAN6N3Q9"/>
<accession>A0AAN6N3Q9</accession>
<reference evidence="2" key="1">
    <citation type="journal article" date="2023" name="Mol. Phylogenet. Evol.">
        <title>Genome-scale phylogeny and comparative genomics of the fungal order Sordariales.</title>
        <authorList>
            <person name="Hensen N."/>
            <person name="Bonometti L."/>
            <person name="Westerberg I."/>
            <person name="Brannstrom I.O."/>
            <person name="Guillou S."/>
            <person name="Cros-Aarteil S."/>
            <person name="Calhoun S."/>
            <person name="Haridas S."/>
            <person name="Kuo A."/>
            <person name="Mondo S."/>
            <person name="Pangilinan J."/>
            <person name="Riley R."/>
            <person name="LaButti K."/>
            <person name="Andreopoulos B."/>
            <person name="Lipzen A."/>
            <person name="Chen C."/>
            <person name="Yan M."/>
            <person name="Daum C."/>
            <person name="Ng V."/>
            <person name="Clum A."/>
            <person name="Steindorff A."/>
            <person name="Ohm R.A."/>
            <person name="Martin F."/>
            <person name="Silar P."/>
            <person name="Natvig D.O."/>
            <person name="Lalanne C."/>
            <person name="Gautier V."/>
            <person name="Ament-Velasquez S.L."/>
            <person name="Kruys A."/>
            <person name="Hutchinson M.I."/>
            <person name="Powell A.J."/>
            <person name="Barry K."/>
            <person name="Miller A.N."/>
            <person name="Grigoriev I.V."/>
            <person name="Debuchy R."/>
            <person name="Gladieux P."/>
            <person name="Hiltunen Thoren M."/>
            <person name="Johannesson H."/>
        </authorList>
    </citation>
    <scope>NUCLEOTIDE SEQUENCE [LARGE SCALE GENOMIC DNA]</scope>
    <source>
        <strain evidence="2">CBS 340.73</strain>
    </source>
</reference>
<keyword evidence="2" id="KW-1185">Reference proteome</keyword>
<name>A0AAN6N3Q9_9PEZI</name>
<protein>
    <submittedName>
        <fullName evidence="1">Uncharacterized protein</fullName>
    </submittedName>
</protein>
<proteinExistence type="predicted"/>